<feature type="domain" description="Glyoxalase-like" evidence="1">
    <location>
        <begin position="19"/>
        <end position="125"/>
    </location>
</feature>
<keyword evidence="3" id="KW-1185">Reference proteome</keyword>
<dbReference type="Proteomes" id="UP000002791">
    <property type="component" value="Chromosome"/>
</dbReference>
<dbReference type="Gene3D" id="3.10.180.10">
    <property type="entry name" value="2,3-Dihydroxybiphenyl 1,2-Dioxygenase, domain 1"/>
    <property type="match status" value="1"/>
</dbReference>
<dbReference type="SUPFAM" id="SSF54593">
    <property type="entry name" value="Glyoxalase/Bleomycin resistance protein/Dihydroxybiphenyl dioxygenase"/>
    <property type="match status" value="1"/>
</dbReference>
<gene>
    <name evidence="2" type="ORF">SaccyDRAFT_5085</name>
</gene>
<dbReference type="HOGENOM" id="CLU_108054_0_0_11"/>
<dbReference type="CDD" id="cd06587">
    <property type="entry name" value="VOC"/>
    <property type="match status" value="1"/>
</dbReference>
<dbReference type="AlphaFoldDB" id="H5XQE6"/>
<reference evidence="2 3" key="1">
    <citation type="submission" date="2011-11" db="EMBL/GenBank/DDBJ databases">
        <title>The Noncontiguous Finished sequence of Saccharomonospora cyanea NA-134.</title>
        <authorList>
            <consortium name="US DOE Joint Genome Institute"/>
            <person name="Lucas S."/>
            <person name="Han J."/>
            <person name="Lapidus A."/>
            <person name="Cheng J.-F."/>
            <person name="Goodwin L."/>
            <person name="Pitluck S."/>
            <person name="Peters L."/>
            <person name="Ovchinnikova G."/>
            <person name="Lu M."/>
            <person name="Detter J.C."/>
            <person name="Han C."/>
            <person name="Tapia R."/>
            <person name="Land M."/>
            <person name="Hauser L."/>
            <person name="Kyrpides N."/>
            <person name="Ivanova N."/>
            <person name="Pagani I."/>
            <person name="Brambilla E.-M."/>
            <person name="Klenk H.-P."/>
            <person name="Woyke T."/>
        </authorList>
    </citation>
    <scope>NUCLEOTIDE SEQUENCE [LARGE SCALE GENOMIC DNA]</scope>
    <source>
        <strain evidence="2 3">NA-134</strain>
    </source>
</reference>
<dbReference type="PANTHER" id="PTHR35908:SF1">
    <property type="entry name" value="CONSERVED PROTEIN"/>
    <property type="match status" value="1"/>
</dbReference>
<evidence type="ECO:0000259" key="1">
    <source>
        <dbReference type="Pfam" id="PF18029"/>
    </source>
</evidence>
<dbReference type="Pfam" id="PF18029">
    <property type="entry name" value="Glyoxalase_6"/>
    <property type="match status" value="1"/>
</dbReference>
<dbReference type="InterPro" id="IPR041581">
    <property type="entry name" value="Glyoxalase_6"/>
</dbReference>
<evidence type="ECO:0000313" key="2">
    <source>
        <dbReference type="EMBL" id="EHR63879.1"/>
    </source>
</evidence>
<accession>H5XQE6</accession>
<organism evidence="2 3">
    <name type="scientific">Saccharomonospora cyanea NA-134</name>
    <dbReference type="NCBI Taxonomy" id="882082"/>
    <lineage>
        <taxon>Bacteria</taxon>
        <taxon>Bacillati</taxon>
        <taxon>Actinomycetota</taxon>
        <taxon>Actinomycetes</taxon>
        <taxon>Pseudonocardiales</taxon>
        <taxon>Pseudonocardiaceae</taxon>
        <taxon>Saccharomonospora</taxon>
    </lineage>
</organism>
<dbReference type="eggNOG" id="COG0346">
    <property type="taxonomic scope" value="Bacteria"/>
</dbReference>
<proteinExistence type="predicted"/>
<dbReference type="PANTHER" id="PTHR35908">
    <property type="entry name" value="HYPOTHETICAL FUSION PROTEIN"/>
    <property type="match status" value="1"/>
</dbReference>
<name>H5XQE6_9PSEU</name>
<evidence type="ECO:0000313" key="3">
    <source>
        <dbReference type="Proteomes" id="UP000002791"/>
    </source>
</evidence>
<dbReference type="InterPro" id="IPR029068">
    <property type="entry name" value="Glyas_Bleomycin-R_OHBP_Dase"/>
</dbReference>
<sequence length="128" mass="14163">MCAVSFGYYPYMTAHVIAVAVDCEDAETLAMFWREALGAPPPRRWRDADGLTYVQLDSQPVLVFQPVPERKAVKNRLHLDIAPASGSQADEVERLVGLGAKILDSADRHPWVVLADPEGNEFCVLSPR</sequence>
<protein>
    <recommendedName>
        <fullName evidence="1">Glyoxalase-like domain-containing protein</fullName>
    </recommendedName>
</protein>
<dbReference type="EMBL" id="CM001440">
    <property type="protein sequence ID" value="EHR63879.1"/>
    <property type="molecule type" value="Genomic_DNA"/>
</dbReference>
<dbReference type="STRING" id="882082.SaccyDRAFT_5085"/>